<evidence type="ECO:0000313" key="1">
    <source>
        <dbReference type="EMBL" id="QQZ49893.1"/>
    </source>
</evidence>
<gene>
    <name evidence="1" type="ORF">JKL49_24840</name>
</gene>
<proteinExistence type="predicted"/>
<sequence length="294" mass="32059">MRARRRNRVKRRLDAALVRLGSLGGALVIARSGLWARVGAAFRPWRPTRGARPIPPPSPPPCWTRLGIWRPIRMSPAAVWPPGPLHRPRLGGGPLAPPAFRSRLLRRPQRRRPRGHGALTLEHFVHRGAAMGRDPHPLFSIDHYVAQAPELAQSGENPWPTICAKAGGAISAPSLFQAARYRARLAGAEAQVPALVHYVTVGSALGLKPHRLFDPAWYHDQYPDVAAGGLEPLSHYVLAGGREGRNPGPWFDAARYMALRGDQLRADVDPLTDYLQGGAWTVAAPLVGRPPISG</sequence>
<protein>
    <submittedName>
        <fullName evidence="1">Uncharacterized protein</fullName>
    </submittedName>
</protein>
<accession>A0A974S8S4</accession>
<organism evidence="1">
    <name type="scientific">Phenylobacterium glaciei</name>
    <dbReference type="NCBI Taxonomy" id="2803784"/>
    <lineage>
        <taxon>Bacteria</taxon>
        <taxon>Pseudomonadati</taxon>
        <taxon>Pseudomonadota</taxon>
        <taxon>Alphaproteobacteria</taxon>
        <taxon>Caulobacterales</taxon>
        <taxon>Caulobacteraceae</taxon>
        <taxon>Phenylobacterium</taxon>
    </lineage>
</organism>
<reference evidence="1" key="1">
    <citation type="submission" date="2021-01" db="EMBL/GenBank/DDBJ databases">
        <title>Genome sequence of Phenylobacterium sp. 20VBR1 isolated from a valley glaceir, Ny-Alesund, Svalbard.</title>
        <authorList>
            <person name="Thomas F.A."/>
            <person name="Krishnan K.P."/>
            <person name="Sinha R.K."/>
        </authorList>
    </citation>
    <scope>NUCLEOTIDE SEQUENCE</scope>
    <source>
        <strain evidence="1">20VBR1</strain>
    </source>
</reference>
<name>A0A974S8S4_9CAUL</name>
<dbReference type="EMBL" id="CP068570">
    <property type="protein sequence ID" value="QQZ49893.1"/>
    <property type="molecule type" value="Genomic_DNA"/>
</dbReference>
<dbReference type="AlphaFoldDB" id="A0A974S8S4"/>